<dbReference type="AlphaFoldDB" id="A0A167HV06"/>
<name>A0A167HV06_9FLAO</name>
<keyword evidence="2" id="KW-1185">Reference proteome</keyword>
<evidence type="ECO:0008006" key="3">
    <source>
        <dbReference type="Google" id="ProtNLM"/>
    </source>
</evidence>
<protein>
    <recommendedName>
        <fullName evidence="3">Secretion system C-terminal sorting domain-containing protein</fullName>
    </recommendedName>
</protein>
<gene>
    <name evidence="1" type="ORF">ULVI_10475</name>
</gene>
<dbReference type="OrthoDB" id="1413366at2"/>
<sequence length="296" mass="33895">MKKHIGFVLIVLFYSTGVAQNYRPMFSELNEWQFLNCFQGDCDLVDTYFTDGDTIVNNKSYKILDGHHYIARNFLFREDISQRKVYLTTIINNSLREYLLYDFSLEVGEEIEMFNPISPFPENGGMFTLTSIEIQPLTDGNFYKHFYFSPSPENTTSSWNAVWIEGVGSLSLINAPGGEPNFDGVGAVCCSFADGENIYSNTERIETCNPNILEAEEEELFPEIEIYNYDGSIYIRNALAVKQLSIYDLQGRSLLSKKYDSTSTITISSEGWRDSVYFMLVKGTKNKTKIFKIITR</sequence>
<dbReference type="RefSeq" id="WP_068592513.1">
    <property type="nucleotide sequence ID" value="NZ_LRXL01000037.1"/>
</dbReference>
<proteinExistence type="predicted"/>
<comment type="caution">
    <text evidence="1">The sequence shown here is derived from an EMBL/GenBank/DDBJ whole genome shotgun (WGS) entry which is preliminary data.</text>
</comment>
<evidence type="ECO:0000313" key="1">
    <source>
        <dbReference type="EMBL" id="OAB78989.1"/>
    </source>
</evidence>
<organism evidence="1 2">
    <name type="scientific">Cochleicola gelatinilyticus</name>
    <dbReference type="NCBI Taxonomy" id="1763537"/>
    <lineage>
        <taxon>Bacteria</taxon>
        <taxon>Pseudomonadati</taxon>
        <taxon>Bacteroidota</taxon>
        <taxon>Flavobacteriia</taxon>
        <taxon>Flavobacteriales</taxon>
        <taxon>Flavobacteriaceae</taxon>
        <taxon>Cochleicola</taxon>
    </lineage>
</organism>
<evidence type="ECO:0000313" key="2">
    <source>
        <dbReference type="Proteomes" id="UP000077013"/>
    </source>
</evidence>
<dbReference type="EMBL" id="LRXL01000037">
    <property type="protein sequence ID" value="OAB78989.1"/>
    <property type="molecule type" value="Genomic_DNA"/>
</dbReference>
<dbReference type="Proteomes" id="UP000077013">
    <property type="component" value="Unassembled WGS sequence"/>
</dbReference>
<reference evidence="1 2" key="1">
    <citation type="submission" date="2016-02" db="EMBL/GenBank/DDBJ databases">
        <title>Ulvibacter sp. LPB0005, isolated from Thais luteostoma.</title>
        <authorList>
            <person name="Shin S.-K."/>
            <person name="Yi H."/>
        </authorList>
    </citation>
    <scope>NUCLEOTIDE SEQUENCE [LARGE SCALE GENOMIC DNA]</scope>
    <source>
        <strain evidence="1 2">LPB0005</strain>
    </source>
</reference>
<accession>A0A167HV06</accession>
<dbReference type="STRING" id="1763537.ULVI_10475"/>